<evidence type="ECO:0000313" key="2">
    <source>
        <dbReference type="EnsemblMetazoa" id="CLYHEMP001923.2"/>
    </source>
</evidence>
<dbReference type="EnsemblMetazoa" id="CLYHEMT001923.2">
    <property type="protein sequence ID" value="CLYHEMP001923.2"/>
    <property type="gene ID" value="CLYHEMG001923"/>
</dbReference>
<evidence type="ECO:0000313" key="3">
    <source>
        <dbReference type="Proteomes" id="UP000594262"/>
    </source>
</evidence>
<feature type="compositionally biased region" description="Polar residues" evidence="1">
    <location>
        <begin position="1"/>
        <end position="17"/>
    </location>
</feature>
<sequence>MGSGTSKKGNLVITSCCGNKGEDRTTSPTSIQQLKQPVAQHQNPPKEGRNSSTENTQNIINVKPIPQEHKMGSESFYIDINFNYGKLSYTRFWRAWEKDAGLRDAMQQGVITNLLKVSGENKLIMIAKISGDLLDDLLYSKIQVIAYYADLMKVSVTPTYDYESFANIVNTITQVEETFEQLPSLDQNTGLFHILDIKMEFRGMTQEDFLTIWKEEIKAALGAKEKGIALDILKSVAERRVFFVLTRVDSLAY</sequence>
<feature type="compositionally biased region" description="Polar residues" evidence="1">
    <location>
        <begin position="50"/>
        <end position="59"/>
    </location>
</feature>
<protein>
    <submittedName>
        <fullName evidence="2">Uncharacterized protein</fullName>
    </submittedName>
</protein>
<reference evidence="2" key="1">
    <citation type="submission" date="2021-01" db="UniProtKB">
        <authorList>
            <consortium name="EnsemblMetazoa"/>
        </authorList>
    </citation>
    <scope>IDENTIFICATION</scope>
</reference>
<name>A0A7M5UVA3_9CNID</name>
<dbReference type="AlphaFoldDB" id="A0A7M5UVA3"/>
<accession>A0A7M5UVA3</accession>
<dbReference type="Proteomes" id="UP000594262">
    <property type="component" value="Unplaced"/>
</dbReference>
<feature type="compositionally biased region" description="Polar residues" evidence="1">
    <location>
        <begin position="26"/>
        <end position="43"/>
    </location>
</feature>
<proteinExistence type="predicted"/>
<organism evidence="2 3">
    <name type="scientific">Clytia hemisphaerica</name>
    <dbReference type="NCBI Taxonomy" id="252671"/>
    <lineage>
        <taxon>Eukaryota</taxon>
        <taxon>Metazoa</taxon>
        <taxon>Cnidaria</taxon>
        <taxon>Hydrozoa</taxon>
        <taxon>Hydroidolina</taxon>
        <taxon>Leptothecata</taxon>
        <taxon>Obeliida</taxon>
        <taxon>Clytiidae</taxon>
        <taxon>Clytia</taxon>
    </lineage>
</organism>
<evidence type="ECO:0000256" key="1">
    <source>
        <dbReference type="SAM" id="MobiDB-lite"/>
    </source>
</evidence>
<feature type="region of interest" description="Disordered" evidence="1">
    <location>
        <begin position="1"/>
        <end position="59"/>
    </location>
</feature>
<keyword evidence="3" id="KW-1185">Reference proteome</keyword>
<dbReference type="RefSeq" id="XP_066936095.1">
    <property type="nucleotide sequence ID" value="XM_067079994.1"/>
</dbReference>
<dbReference type="GeneID" id="136823824"/>
<dbReference type="OrthoDB" id="5961967at2759"/>